<evidence type="ECO:0000313" key="1">
    <source>
        <dbReference type="EMBL" id="MQO55481.1"/>
    </source>
</evidence>
<proteinExistence type="predicted"/>
<comment type="caution">
    <text evidence="1">The sequence shown here is derived from an EMBL/GenBank/DDBJ whole genome shotgun (WGS) entry which is preliminary data.</text>
</comment>
<gene>
    <name evidence="1" type="ORF">F7D42_07130</name>
</gene>
<evidence type="ECO:0008006" key="3">
    <source>
        <dbReference type="Google" id="ProtNLM"/>
    </source>
</evidence>
<sequence>MCGEILDIDIKKLIDSCIGKDIHEIETNLNTLLDALCPYVLQNYINSREVMQGTISQLDRINDVAVPFLMSKLLSRINQLVDRFEKPIDGYDDYIKVEWGEDNVKCILHRMMPYLKGENNIASPQLEMANNLSIEERRQMASFIIDSIQRYGVHSQWDKDTIENHILYFRILYSFCKIDNQMDWLFHFAENFVDRLATSQLYQPARDIAESLLMIGYQEKMESEAYLCAARTYTILNQPLAGLLYMEIAMRKKLQQKTSIPYKESFEILWMVLKLARGIRFCSEKYLVPITRAFDSLNPLPYDILSFYHTYFSVLFFAKQDRVLDDMADFLDSHREEFFKNLEHSAMPWITLVANVKMNCPSADTSRFNLYIEAAKSVVDYKSNALYLDLFSHENEAEHLKELMVRLNTTRNVADYSHDNTLAMLYAKSLIDKAFLCKNHSHYLLGMHVRADFTFVRQSIWQNGIYEKAEFIDVDGKEYHLPIEDTRMLEDLMQQGEDNEVLWIGKGQRNLYFMLLLKGEFSFGTLNSWRSLNIEALQSGIIRNLTYERDVKKPGQPIYSKDNAELEQEAEALKQKLAACKIPIEEGAERLLIAKDMDVAAYPHQLLLDANSDKFVGCQLPSCNIISTEVFIKTNFEEPLHKDFTCAYWSPFDSQEFTFAMIKGHLEETLNKYHFICNDQTAPLRPINSEVNIACAHGGADISNTSWFYADDRPIVETDKIIGKGKLLILFVCHSGTISRPDYDNAMHTLIKRYIRMGYSSVIAPMWSLNTEILPTWLEVFMESVHQGDFVIDAVFKANMAVKERYISPVVYACLHLFGNPFLQIGDRPVLGVIENKKSM</sequence>
<dbReference type="EMBL" id="VZAZ01000030">
    <property type="protein sequence ID" value="MQO55481.1"/>
    <property type="molecule type" value="Genomic_DNA"/>
</dbReference>
<accession>A0A6A7VLE5</accession>
<dbReference type="RefSeq" id="WP_153094036.1">
    <property type="nucleotide sequence ID" value="NZ_VZAK01000083.1"/>
</dbReference>
<dbReference type="Proteomes" id="UP000358159">
    <property type="component" value="Unassembled WGS sequence"/>
</dbReference>
<dbReference type="AlphaFoldDB" id="A0A6A7VLE5"/>
<protein>
    <recommendedName>
        <fullName evidence="3">CHAT domain-containing protein</fullName>
    </recommendedName>
</protein>
<evidence type="ECO:0000313" key="2">
    <source>
        <dbReference type="Proteomes" id="UP000358159"/>
    </source>
</evidence>
<reference evidence="1 2" key="1">
    <citation type="submission" date="2019-09" db="EMBL/GenBank/DDBJ databases">
        <title>Distinct polysaccharide growth profiles of human intestinal Prevotella copri isolates.</title>
        <authorList>
            <person name="Fehlner-Peach H."/>
            <person name="Magnabosco C."/>
            <person name="Raghavan V."/>
            <person name="Scher J.U."/>
            <person name="Tett A."/>
            <person name="Cox L.M."/>
            <person name="Gottsegen C."/>
            <person name="Watters A."/>
            <person name="Wiltshire- Gordon J.D."/>
            <person name="Segata N."/>
            <person name="Bonneau R."/>
            <person name="Littman D.R."/>
        </authorList>
    </citation>
    <scope>NUCLEOTIDE SEQUENCE [LARGE SCALE GENOMIC DNA]</scope>
    <source>
        <strain evidence="1 2">BVe41219</strain>
    </source>
</reference>
<organism evidence="1 2">
    <name type="scientific">Segatella copri</name>
    <dbReference type="NCBI Taxonomy" id="165179"/>
    <lineage>
        <taxon>Bacteria</taxon>
        <taxon>Pseudomonadati</taxon>
        <taxon>Bacteroidota</taxon>
        <taxon>Bacteroidia</taxon>
        <taxon>Bacteroidales</taxon>
        <taxon>Prevotellaceae</taxon>
        <taxon>Segatella</taxon>
    </lineage>
</organism>
<name>A0A6A7VLE5_9BACT</name>